<keyword evidence="5 10" id="KW-1133">Transmembrane helix</keyword>
<dbReference type="GO" id="GO:0015386">
    <property type="term" value="F:potassium:proton antiporter activity"/>
    <property type="evidence" value="ECO:0007669"/>
    <property type="project" value="TreeGrafter"/>
</dbReference>
<dbReference type="PANTHER" id="PTHR10110">
    <property type="entry name" value="SODIUM/HYDROGEN EXCHANGER"/>
    <property type="match status" value="1"/>
</dbReference>
<evidence type="ECO:0000256" key="3">
    <source>
        <dbReference type="ARBA" id="ARBA00022475"/>
    </source>
</evidence>
<feature type="transmembrane region" description="Helical" evidence="10">
    <location>
        <begin position="310"/>
        <end position="328"/>
    </location>
</feature>
<dbReference type="InterPro" id="IPR006153">
    <property type="entry name" value="Cation/H_exchanger_TM"/>
</dbReference>
<dbReference type="Proteomes" id="UP000051442">
    <property type="component" value="Unassembled WGS sequence"/>
</dbReference>
<keyword evidence="7" id="KW-0406">Ion transport</keyword>
<feature type="domain" description="Cation/H+ exchanger transmembrane" evidence="11">
    <location>
        <begin position="20"/>
        <end position="396"/>
    </location>
</feature>
<dbReference type="PANTHER" id="PTHR10110:SF86">
    <property type="entry name" value="SODIUM_HYDROGEN EXCHANGER 7"/>
    <property type="match status" value="1"/>
</dbReference>
<comment type="subcellular location">
    <subcellularLocation>
        <location evidence="1">Cell membrane</location>
        <topology evidence="1">Multi-pass membrane protein</topology>
    </subcellularLocation>
</comment>
<feature type="transmembrane region" description="Helical" evidence="10">
    <location>
        <begin position="340"/>
        <end position="361"/>
    </location>
</feature>
<keyword evidence="8 10" id="KW-0472">Membrane</keyword>
<evidence type="ECO:0000256" key="2">
    <source>
        <dbReference type="ARBA" id="ARBA00022448"/>
    </source>
</evidence>
<dbReference type="GO" id="GO:0005886">
    <property type="term" value="C:plasma membrane"/>
    <property type="evidence" value="ECO:0007669"/>
    <property type="project" value="UniProtKB-SubCell"/>
</dbReference>
<dbReference type="STRING" id="1423804.FD14_GL000991"/>
<comment type="caution">
    <text evidence="12">The sequence shown here is derived from an EMBL/GenBank/DDBJ whole genome shotgun (WGS) entry which is preliminary data.</text>
</comment>
<evidence type="ECO:0000313" key="12">
    <source>
        <dbReference type="EMBL" id="KRN21551.1"/>
    </source>
</evidence>
<dbReference type="AlphaFoldDB" id="A0A0R2EZ15"/>
<keyword evidence="2" id="KW-0813">Transport</keyword>
<evidence type="ECO:0000256" key="8">
    <source>
        <dbReference type="ARBA" id="ARBA00023136"/>
    </source>
</evidence>
<feature type="transmembrane region" description="Helical" evidence="10">
    <location>
        <begin position="373"/>
        <end position="396"/>
    </location>
</feature>
<evidence type="ECO:0000259" key="11">
    <source>
        <dbReference type="Pfam" id="PF00999"/>
    </source>
</evidence>
<reference evidence="12 13" key="1">
    <citation type="journal article" date="2015" name="Genome Announc.">
        <title>Expanding the biotechnology potential of lactobacilli through comparative genomics of 213 strains and associated genera.</title>
        <authorList>
            <person name="Sun Z."/>
            <person name="Harris H.M."/>
            <person name="McCann A."/>
            <person name="Guo C."/>
            <person name="Argimon S."/>
            <person name="Zhang W."/>
            <person name="Yang X."/>
            <person name="Jeffery I.B."/>
            <person name="Cooney J.C."/>
            <person name="Kagawa T.F."/>
            <person name="Liu W."/>
            <person name="Song Y."/>
            <person name="Salvetti E."/>
            <person name="Wrobel A."/>
            <person name="Rasinkangas P."/>
            <person name="Parkhill J."/>
            <person name="Rea M.C."/>
            <person name="O'Sullivan O."/>
            <person name="Ritari J."/>
            <person name="Douillard F.P."/>
            <person name="Paul Ross R."/>
            <person name="Yang R."/>
            <person name="Briner A.E."/>
            <person name="Felis G.E."/>
            <person name="de Vos W.M."/>
            <person name="Barrangou R."/>
            <person name="Klaenhammer T.R."/>
            <person name="Caufield P.W."/>
            <person name="Cui Y."/>
            <person name="Zhang H."/>
            <person name="O'Toole P.W."/>
        </authorList>
    </citation>
    <scope>NUCLEOTIDE SEQUENCE [LARGE SCALE GENOMIC DNA]</scope>
    <source>
        <strain evidence="12 13">DSM 23365</strain>
    </source>
</reference>
<name>A0A0R2EZ15_9LACO</name>
<evidence type="ECO:0000256" key="9">
    <source>
        <dbReference type="ARBA" id="ARBA00023201"/>
    </source>
</evidence>
<keyword evidence="6" id="KW-0915">Sodium</keyword>
<keyword evidence="9" id="KW-0739">Sodium transport</keyword>
<evidence type="ECO:0000256" key="5">
    <source>
        <dbReference type="ARBA" id="ARBA00022989"/>
    </source>
</evidence>
<dbReference type="EMBL" id="AYZM01000111">
    <property type="protein sequence ID" value="KRN21551.1"/>
    <property type="molecule type" value="Genomic_DNA"/>
</dbReference>
<evidence type="ECO:0000256" key="10">
    <source>
        <dbReference type="SAM" id="Phobius"/>
    </source>
</evidence>
<protein>
    <submittedName>
        <fullName evidence="12">Na(+) h(+) antiporter</fullName>
    </submittedName>
</protein>
<accession>A0A0R2EZ15</accession>
<evidence type="ECO:0000256" key="6">
    <source>
        <dbReference type="ARBA" id="ARBA00023053"/>
    </source>
</evidence>
<dbReference type="InterPro" id="IPR018422">
    <property type="entry name" value="Cation/H_exchanger_CPA1"/>
</dbReference>
<feature type="transmembrane region" description="Helical" evidence="10">
    <location>
        <begin position="31"/>
        <end position="50"/>
    </location>
</feature>
<dbReference type="GO" id="GO:0051453">
    <property type="term" value="P:regulation of intracellular pH"/>
    <property type="evidence" value="ECO:0007669"/>
    <property type="project" value="TreeGrafter"/>
</dbReference>
<dbReference type="GO" id="GO:0015385">
    <property type="term" value="F:sodium:proton antiporter activity"/>
    <property type="evidence" value="ECO:0007669"/>
    <property type="project" value="InterPro"/>
</dbReference>
<proteinExistence type="predicted"/>
<feature type="transmembrane region" description="Helical" evidence="10">
    <location>
        <begin position="184"/>
        <end position="205"/>
    </location>
</feature>
<dbReference type="Gene3D" id="6.10.140.1330">
    <property type="match status" value="1"/>
</dbReference>
<dbReference type="PATRIC" id="fig|1423804.4.peg.1068"/>
<feature type="transmembrane region" description="Helical" evidence="10">
    <location>
        <begin position="212"/>
        <end position="231"/>
    </location>
</feature>
<feature type="transmembrane region" description="Helical" evidence="10">
    <location>
        <begin position="237"/>
        <end position="253"/>
    </location>
</feature>
<keyword evidence="13" id="KW-1185">Reference proteome</keyword>
<gene>
    <name evidence="12" type="ORF">FD14_GL000991</name>
</gene>
<organism evidence="12 13">
    <name type="scientific">Secundilactobacillus similis DSM 23365 = JCM 2765</name>
    <dbReference type="NCBI Taxonomy" id="1423804"/>
    <lineage>
        <taxon>Bacteria</taxon>
        <taxon>Bacillati</taxon>
        <taxon>Bacillota</taxon>
        <taxon>Bacilli</taxon>
        <taxon>Lactobacillales</taxon>
        <taxon>Lactobacillaceae</taxon>
        <taxon>Secundilactobacillus</taxon>
    </lineage>
</organism>
<dbReference type="Pfam" id="PF00999">
    <property type="entry name" value="Na_H_Exchanger"/>
    <property type="match status" value="1"/>
</dbReference>
<keyword evidence="3" id="KW-1003">Cell membrane</keyword>
<evidence type="ECO:0000313" key="13">
    <source>
        <dbReference type="Proteomes" id="UP000051442"/>
    </source>
</evidence>
<evidence type="ECO:0000256" key="7">
    <source>
        <dbReference type="ARBA" id="ARBA00023065"/>
    </source>
</evidence>
<evidence type="ECO:0000256" key="4">
    <source>
        <dbReference type="ARBA" id="ARBA00022692"/>
    </source>
</evidence>
<evidence type="ECO:0000256" key="1">
    <source>
        <dbReference type="ARBA" id="ARBA00004651"/>
    </source>
</evidence>
<feature type="transmembrane region" description="Helical" evidence="10">
    <location>
        <begin position="85"/>
        <end position="107"/>
    </location>
</feature>
<keyword evidence="4 10" id="KW-0812">Transmembrane</keyword>
<sequence>MTLMISTSLWLLAAVVSILVAQVVPRVSANYVSLVIGALMFLIPVIRQHVVAFDSEVFMGLIVAPLLFFEGQSTRMNLVGRKLRYIVQLTVSLVLIGLAVVGVSVWWLGGISLPLAFMLVAIGAPTDATATQSVTNGLKMPASTGTLLKLESLFNDASGIILLNMAVLWYINGYVNVKETAVDFLISAGGGAVLGFVAAWVIVLWRQRLLRTAYNVLNAQVLLYIVTPFVLYYVAEAVHVSGIIAVVCAGLVHNAEAQRSRLINSPQIHFSLDLVTMITEIFNSTVFVVLGFLFVQIVTNQRLVAHAGNWVLIGVILYVVSVIVRYGYGRLRIHLTRRLATIFSLGGVHGAVTLALAYTIAERHIQRGDFDLILLSASVLILLSMIVPTIAFQFLLEPEPSNRDLVREVDEIKVKMVHQAIDAVQSMYLPERVKRSVVFDLMTQKQKTRTRDFVHAWLDVSRHPEFTDAEKELEMRAFINAFKQEREYLDMISQSEAKYQQCVYQLYNEVLLAESLVVGPNVFEE</sequence>
<feature type="transmembrane region" description="Helical" evidence="10">
    <location>
        <begin position="274"/>
        <end position="298"/>
    </location>
</feature>
<dbReference type="GO" id="GO:0098719">
    <property type="term" value="P:sodium ion import across plasma membrane"/>
    <property type="evidence" value="ECO:0007669"/>
    <property type="project" value="TreeGrafter"/>
</dbReference>
<feature type="transmembrane region" description="Helical" evidence="10">
    <location>
        <begin position="153"/>
        <end position="172"/>
    </location>
</feature>
<dbReference type="OrthoDB" id="9809206at2"/>
<dbReference type="RefSeq" id="WP_057151993.1">
    <property type="nucleotide sequence ID" value="NZ_AYZM01000111.1"/>
</dbReference>